<dbReference type="CDD" id="cd00143">
    <property type="entry name" value="PP2Cc"/>
    <property type="match status" value="1"/>
</dbReference>
<keyword evidence="3" id="KW-1185">Reference proteome</keyword>
<dbReference type="PROSITE" id="PS51746">
    <property type="entry name" value="PPM_2"/>
    <property type="match status" value="1"/>
</dbReference>
<name>A0A5B8NQL3_9CHRO</name>
<evidence type="ECO:0000313" key="2">
    <source>
        <dbReference type="EMBL" id="QDZ40485.1"/>
    </source>
</evidence>
<dbReference type="KEGG" id="enn:FRE64_11280"/>
<dbReference type="Proteomes" id="UP000318453">
    <property type="component" value="Chromosome"/>
</dbReference>
<evidence type="ECO:0000259" key="1">
    <source>
        <dbReference type="PROSITE" id="PS51746"/>
    </source>
</evidence>
<accession>A0A5B8NQL3</accession>
<dbReference type="GO" id="GO:0004722">
    <property type="term" value="F:protein serine/threonine phosphatase activity"/>
    <property type="evidence" value="ECO:0007669"/>
    <property type="project" value="InterPro"/>
</dbReference>
<dbReference type="SMART" id="SM00332">
    <property type="entry name" value="PP2Cc"/>
    <property type="match status" value="1"/>
</dbReference>
<feature type="domain" description="PPM-type phosphatase" evidence="1">
    <location>
        <begin position="48"/>
        <end position="306"/>
    </location>
</feature>
<protein>
    <submittedName>
        <fullName evidence="2">Serine/threonine phosphatase</fullName>
    </submittedName>
</protein>
<dbReference type="SMART" id="SM00331">
    <property type="entry name" value="PP2C_SIG"/>
    <property type="match status" value="1"/>
</dbReference>
<sequence>MNQQEDYTEPNQNNKGFETEAESALGDLMSEYEEVPTMAFTMELSSLSHAGATDIGHRRRHNEDYYGIQYRLLKQETPQGSQSTARGLYIVCDGMGGHSAGEVASAMAVEVLQQYFESHWQNELPNEETIREGILLANEKIHAINKEKSRAGAGRMGTTLVMALVQDTEVAIAHVGDSRVYQVNQYGDILQLTVDHEVGQREIAKGVSPEEAYQMQNAYQLTQALGPRKNDLVNPDIQYLEIQEDTLLVLCSDGLSDGALLEDYGETYLTPLLQSKADLEKGVLDLIELANQQHGHDNITAVVVQMKLRPSS</sequence>
<evidence type="ECO:0000313" key="3">
    <source>
        <dbReference type="Proteomes" id="UP000318453"/>
    </source>
</evidence>
<dbReference type="InterPro" id="IPR015655">
    <property type="entry name" value="PP2C"/>
</dbReference>
<gene>
    <name evidence="2" type="ORF">FRE64_11280</name>
</gene>
<dbReference type="Gene3D" id="3.60.40.10">
    <property type="entry name" value="PPM-type phosphatase domain"/>
    <property type="match status" value="1"/>
</dbReference>
<dbReference type="InterPro" id="IPR001932">
    <property type="entry name" value="PPM-type_phosphatase-like_dom"/>
</dbReference>
<dbReference type="AlphaFoldDB" id="A0A5B8NQL3"/>
<dbReference type="RefSeq" id="WP_146296270.1">
    <property type="nucleotide sequence ID" value="NZ_CP042326.1"/>
</dbReference>
<dbReference type="EMBL" id="CP042326">
    <property type="protein sequence ID" value="QDZ40485.1"/>
    <property type="molecule type" value="Genomic_DNA"/>
</dbReference>
<dbReference type="OrthoDB" id="495860at2"/>
<dbReference type="Pfam" id="PF13672">
    <property type="entry name" value="PP2C_2"/>
    <property type="match status" value="1"/>
</dbReference>
<dbReference type="PANTHER" id="PTHR47992">
    <property type="entry name" value="PROTEIN PHOSPHATASE"/>
    <property type="match status" value="1"/>
</dbReference>
<dbReference type="NCBIfam" id="NF011149">
    <property type="entry name" value="PRK14559.1"/>
    <property type="match status" value="1"/>
</dbReference>
<dbReference type="InterPro" id="IPR036457">
    <property type="entry name" value="PPM-type-like_dom_sf"/>
</dbReference>
<organism evidence="2 3">
    <name type="scientific">Euhalothece natronophila Z-M001</name>
    <dbReference type="NCBI Taxonomy" id="522448"/>
    <lineage>
        <taxon>Bacteria</taxon>
        <taxon>Bacillati</taxon>
        <taxon>Cyanobacteriota</taxon>
        <taxon>Cyanophyceae</taxon>
        <taxon>Oscillatoriophycideae</taxon>
        <taxon>Chroococcales</taxon>
        <taxon>Halothecacae</taxon>
        <taxon>Halothece cluster</taxon>
        <taxon>Euhalothece</taxon>
    </lineage>
</organism>
<proteinExistence type="predicted"/>
<reference evidence="2" key="1">
    <citation type="submission" date="2019-08" db="EMBL/GenBank/DDBJ databases">
        <title>Carotenoids and Carotenoid Binding Proteins in the Halophilic Cyanobacterium Euhalothece sp. ZM00.</title>
        <authorList>
            <person name="Cho S.M."/>
            <person name="Song J.Y."/>
            <person name="Park Y.-I."/>
        </authorList>
    </citation>
    <scope>NUCLEOTIDE SEQUENCE [LARGE SCALE GENOMIC DNA]</scope>
    <source>
        <strain evidence="2">Z-M001</strain>
    </source>
</reference>
<dbReference type="SUPFAM" id="SSF81606">
    <property type="entry name" value="PP2C-like"/>
    <property type="match status" value="1"/>
</dbReference>